<feature type="chain" id="PRO_5010353641" evidence="1">
    <location>
        <begin position="23"/>
        <end position="129"/>
    </location>
</feature>
<dbReference type="GeneID" id="45655180"/>
<evidence type="ECO:0000256" key="1">
    <source>
        <dbReference type="SAM" id="SignalP"/>
    </source>
</evidence>
<dbReference type="AlphaFoldDB" id="A0A1G5Q9C6"/>
<dbReference type="Proteomes" id="UP000183223">
    <property type="component" value="Unassembled WGS sequence"/>
</dbReference>
<protein>
    <submittedName>
        <fullName evidence="2">Uncharacterized protein</fullName>
    </submittedName>
</protein>
<organism evidence="2 3">
    <name type="scientific">Photorhabdus luminescens</name>
    <name type="common">Xenorhabdus luminescens</name>
    <dbReference type="NCBI Taxonomy" id="29488"/>
    <lineage>
        <taxon>Bacteria</taxon>
        <taxon>Pseudomonadati</taxon>
        <taxon>Pseudomonadota</taxon>
        <taxon>Gammaproteobacteria</taxon>
        <taxon>Enterobacterales</taxon>
        <taxon>Morganellaceae</taxon>
        <taxon>Photorhabdus</taxon>
    </lineage>
</organism>
<sequence length="129" mass="15463">MASKGSRYIFVILSAISFQVFASNFDYKSDIPADNKPSAEYLKKRENLEPKHLDMNRDLNELIANNKAEKKWELERQVREIELRRKGEEFNNFNHFNDRFSEKIRQDLERDARIKENGGMTRNNFFDRE</sequence>
<keyword evidence="1" id="KW-0732">Signal</keyword>
<accession>A0A1G5Q9C6</accession>
<feature type="signal peptide" evidence="1">
    <location>
        <begin position="1"/>
        <end position="22"/>
    </location>
</feature>
<dbReference type="OrthoDB" id="6465179at2"/>
<proteinExistence type="predicted"/>
<gene>
    <name evidence="2" type="ORF">SAMN02982990_01242</name>
</gene>
<keyword evidence="3" id="KW-1185">Reference proteome</keyword>
<evidence type="ECO:0000313" key="3">
    <source>
        <dbReference type="Proteomes" id="UP000183223"/>
    </source>
</evidence>
<dbReference type="EMBL" id="FMWJ01000004">
    <property type="protein sequence ID" value="SCZ58465.1"/>
    <property type="molecule type" value="Genomic_DNA"/>
</dbReference>
<dbReference type="RefSeq" id="WP_049582087.1">
    <property type="nucleotide sequence ID" value="NZ_CAWQXX010000066.1"/>
</dbReference>
<evidence type="ECO:0000313" key="2">
    <source>
        <dbReference type="EMBL" id="SCZ58465.1"/>
    </source>
</evidence>
<reference evidence="3" key="1">
    <citation type="submission" date="2016-10" db="EMBL/GenBank/DDBJ databases">
        <authorList>
            <person name="Varghese N."/>
            <person name="Submissions S."/>
        </authorList>
    </citation>
    <scope>NUCLEOTIDE SEQUENCE [LARGE SCALE GENOMIC DNA]</scope>
    <source>
        <strain evidence="3">ATCC 29999</strain>
    </source>
</reference>
<name>A0A1G5Q9C6_PHOLU</name>